<evidence type="ECO:0000313" key="1">
    <source>
        <dbReference type="EMBL" id="KAG8000945.1"/>
    </source>
</evidence>
<dbReference type="Proteomes" id="UP000805704">
    <property type="component" value="Chromosome 8"/>
</dbReference>
<keyword evidence="1" id="KW-0675">Receptor</keyword>
<sequence>MVLISVDRYVAICDPLHYFTKVTVKRVTVCTSLCWICSALYNSLILKDNLKQPGRYNSCLGECVVPINYIAGVADIIFTFVGPVTIIIVLYMRVFVVAVSQARAMRSYITGVTLQQSETMPVKKSELKAARTLGVVVVVFLACLCPYYCSSLIGQNTLFDVTSVPLESLLFYFNSCLNPLIYAFCYPWFLKSVKLIVTFKILKPDSCDANIL</sequence>
<organism evidence="1 2">
    <name type="scientific">Nibea albiflora</name>
    <name type="common">Yellow drum</name>
    <name type="synonym">Corvina albiflora</name>
    <dbReference type="NCBI Taxonomy" id="240163"/>
    <lineage>
        <taxon>Eukaryota</taxon>
        <taxon>Metazoa</taxon>
        <taxon>Chordata</taxon>
        <taxon>Craniata</taxon>
        <taxon>Vertebrata</taxon>
        <taxon>Euteleostomi</taxon>
        <taxon>Actinopterygii</taxon>
        <taxon>Neopterygii</taxon>
        <taxon>Teleostei</taxon>
        <taxon>Neoteleostei</taxon>
        <taxon>Acanthomorphata</taxon>
        <taxon>Eupercaria</taxon>
        <taxon>Sciaenidae</taxon>
        <taxon>Nibea</taxon>
    </lineage>
</organism>
<evidence type="ECO:0000313" key="2">
    <source>
        <dbReference type="Proteomes" id="UP000805704"/>
    </source>
</evidence>
<reference evidence="1" key="1">
    <citation type="submission" date="2020-04" db="EMBL/GenBank/DDBJ databases">
        <title>A chromosome-scale assembly and high-density genetic map of the yellow drum (Nibea albiflora) genome.</title>
        <authorList>
            <person name="Xu D."/>
            <person name="Zhang W."/>
            <person name="Chen R."/>
            <person name="Tan P."/>
            <person name="Wang L."/>
            <person name="Song H."/>
            <person name="Tian L."/>
            <person name="Zhu Q."/>
            <person name="Wang B."/>
        </authorList>
    </citation>
    <scope>NUCLEOTIDE SEQUENCE</scope>
    <source>
        <strain evidence="1">ZJHYS-2018</strain>
    </source>
</reference>
<accession>A0ACB7EGF3</accession>
<gene>
    <name evidence="1" type="primary">TAAR8B</name>
    <name evidence="1" type="ORF">GBF38_018248</name>
</gene>
<comment type="caution">
    <text evidence="1">The sequence shown here is derived from an EMBL/GenBank/DDBJ whole genome shotgun (WGS) entry which is preliminary data.</text>
</comment>
<keyword evidence="2" id="KW-1185">Reference proteome</keyword>
<protein>
    <submittedName>
        <fullName evidence="1">Trace amine-associated receptor 8b</fullName>
    </submittedName>
</protein>
<name>A0ACB7EGF3_NIBAL</name>
<dbReference type="EMBL" id="CM024796">
    <property type="protein sequence ID" value="KAG8000945.1"/>
    <property type="molecule type" value="Genomic_DNA"/>
</dbReference>
<proteinExistence type="predicted"/>